<feature type="chain" id="PRO_5002124764" description="Laminin N-terminal domain-containing protein" evidence="3">
    <location>
        <begin position="21"/>
        <end position="224"/>
    </location>
</feature>
<dbReference type="AlphaFoldDB" id="A0A0B7BLZ6"/>
<dbReference type="GO" id="GO:0009888">
    <property type="term" value="P:tissue development"/>
    <property type="evidence" value="ECO:0007669"/>
    <property type="project" value="TreeGrafter"/>
</dbReference>
<sequence length="224" mass="26283">METCLLKLMALSALFHCICAQGRRHHTCEQGSCYPATGDLLIGRESNLTTSSTCGLERPQRYCVVSYLEKSTKCFTCDSRQPWMAGVFEQSHRIQNIVSSFKDRKSRWWQAAAGEENVYIQLDLEAEFHFTHLIMTFKTFRPKAMLIERSFDFGKTWREYRYFAENCEKSFPSISKRVISRISDIICEQRYSSKRHQHQERLSSVCYLLPFLLLTHTARKCKIY</sequence>
<dbReference type="Pfam" id="PF00055">
    <property type="entry name" value="Laminin_N"/>
    <property type="match status" value="1"/>
</dbReference>
<evidence type="ECO:0000256" key="3">
    <source>
        <dbReference type="SAM" id="SignalP"/>
    </source>
</evidence>
<evidence type="ECO:0000259" key="4">
    <source>
        <dbReference type="PROSITE" id="PS51117"/>
    </source>
</evidence>
<accession>A0A0B7BLZ6</accession>
<feature type="signal peptide" evidence="3">
    <location>
        <begin position="1"/>
        <end position="20"/>
    </location>
</feature>
<protein>
    <recommendedName>
        <fullName evidence="4">Laminin N-terminal domain-containing protein</fullName>
    </recommendedName>
</protein>
<organism evidence="5">
    <name type="scientific">Arion vulgaris</name>
    <dbReference type="NCBI Taxonomy" id="1028688"/>
    <lineage>
        <taxon>Eukaryota</taxon>
        <taxon>Metazoa</taxon>
        <taxon>Spiralia</taxon>
        <taxon>Lophotrochozoa</taxon>
        <taxon>Mollusca</taxon>
        <taxon>Gastropoda</taxon>
        <taxon>Heterobranchia</taxon>
        <taxon>Euthyneura</taxon>
        <taxon>Panpulmonata</taxon>
        <taxon>Eupulmonata</taxon>
        <taxon>Stylommatophora</taxon>
        <taxon>Helicina</taxon>
        <taxon>Arionoidea</taxon>
        <taxon>Arionidae</taxon>
        <taxon>Arion</taxon>
    </lineage>
</organism>
<evidence type="ECO:0000256" key="1">
    <source>
        <dbReference type="ARBA" id="ARBA00023157"/>
    </source>
</evidence>
<evidence type="ECO:0000256" key="2">
    <source>
        <dbReference type="ARBA" id="ARBA00023292"/>
    </source>
</evidence>
<dbReference type="GO" id="GO:0070831">
    <property type="term" value="P:basement membrane assembly"/>
    <property type="evidence" value="ECO:0007669"/>
    <property type="project" value="TreeGrafter"/>
</dbReference>
<proteinExistence type="predicted"/>
<reference evidence="5" key="1">
    <citation type="submission" date="2014-12" db="EMBL/GenBank/DDBJ databases">
        <title>Insight into the proteome of Arion vulgaris.</title>
        <authorList>
            <person name="Aradska J."/>
            <person name="Bulat T."/>
            <person name="Smidak R."/>
            <person name="Sarate P."/>
            <person name="Gangsoo J."/>
            <person name="Sialana F."/>
            <person name="Bilban M."/>
            <person name="Lubec G."/>
        </authorList>
    </citation>
    <scope>NUCLEOTIDE SEQUENCE</scope>
    <source>
        <tissue evidence="5">Skin</tissue>
    </source>
</reference>
<dbReference type="Gene3D" id="2.60.120.260">
    <property type="entry name" value="Galactose-binding domain-like"/>
    <property type="match status" value="1"/>
</dbReference>
<dbReference type="EMBL" id="HACG01047052">
    <property type="protein sequence ID" value="CEK93917.1"/>
    <property type="molecule type" value="Transcribed_RNA"/>
</dbReference>
<keyword evidence="1" id="KW-1015">Disulfide bond</keyword>
<feature type="domain" description="Laminin N-terminal" evidence="4">
    <location>
        <begin position="29"/>
        <end position="224"/>
    </location>
</feature>
<dbReference type="PANTHER" id="PTHR10574">
    <property type="entry name" value="NETRIN/LAMININ-RELATED"/>
    <property type="match status" value="1"/>
</dbReference>
<dbReference type="PROSITE" id="PS51117">
    <property type="entry name" value="LAMININ_NTER"/>
    <property type="match status" value="1"/>
</dbReference>
<gene>
    <name evidence="5" type="primary">ORF197895</name>
</gene>
<dbReference type="InterPro" id="IPR008211">
    <property type="entry name" value="Laminin_N"/>
</dbReference>
<dbReference type="GO" id="GO:0009887">
    <property type="term" value="P:animal organ morphogenesis"/>
    <property type="evidence" value="ECO:0007669"/>
    <property type="project" value="TreeGrafter"/>
</dbReference>
<dbReference type="GO" id="GO:0043256">
    <property type="term" value="C:laminin complex"/>
    <property type="evidence" value="ECO:0007669"/>
    <property type="project" value="TreeGrafter"/>
</dbReference>
<dbReference type="InterPro" id="IPR050440">
    <property type="entry name" value="Laminin/Netrin_ECM"/>
</dbReference>
<dbReference type="SMART" id="SM00136">
    <property type="entry name" value="LamNT"/>
    <property type="match status" value="1"/>
</dbReference>
<name>A0A0B7BLZ6_9EUPU</name>
<dbReference type="GO" id="GO:0034446">
    <property type="term" value="P:substrate adhesion-dependent cell spreading"/>
    <property type="evidence" value="ECO:0007669"/>
    <property type="project" value="TreeGrafter"/>
</dbReference>
<dbReference type="PANTHER" id="PTHR10574:SF375">
    <property type="entry name" value="LAMININ SUBUNIT BETA-1"/>
    <property type="match status" value="1"/>
</dbReference>
<dbReference type="GO" id="GO:0007411">
    <property type="term" value="P:axon guidance"/>
    <property type="evidence" value="ECO:0007669"/>
    <property type="project" value="TreeGrafter"/>
</dbReference>
<keyword evidence="3" id="KW-0732">Signal</keyword>
<evidence type="ECO:0000313" key="5">
    <source>
        <dbReference type="EMBL" id="CEK93917.1"/>
    </source>
</evidence>
<keyword evidence="2" id="KW-0424">Laminin EGF-like domain</keyword>
<dbReference type="GO" id="GO:0016477">
    <property type="term" value="P:cell migration"/>
    <property type="evidence" value="ECO:0007669"/>
    <property type="project" value="TreeGrafter"/>
</dbReference>